<dbReference type="AlphaFoldDB" id="A0AAC8Q4N5"/>
<name>A0AAC8Q4N5_9BACT</name>
<feature type="domain" description="VOC" evidence="1">
    <location>
        <begin position="9"/>
        <end position="120"/>
    </location>
</feature>
<dbReference type="PANTHER" id="PTHR33993:SF14">
    <property type="entry name" value="GB|AAF24581.1"/>
    <property type="match status" value="1"/>
</dbReference>
<evidence type="ECO:0000313" key="5">
    <source>
        <dbReference type="Proteomes" id="UP000256345"/>
    </source>
</evidence>
<protein>
    <submittedName>
        <fullName evidence="3">Enzyme related to lactoylglutathione lyase</fullName>
    </submittedName>
</protein>
<reference evidence="2 4" key="1">
    <citation type="submission" date="2015-05" db="EMBL/GenBank/DDBJ databases">
        <title>Genome assembly of Archangium gephyra DSM 2261.</title>
        <authorList>
            <person name="Sharma G."/>
            <person name="Subramanian S."/>
        </authorList>
    </citation>
    <scope>NUCLEOTIDE SEQUENCE [LARGE SCALE GENOMIC DNA]</scope>
    <source>
        <strain evidence="2 4">DSM 2261</strain>
    </source>
</reference>
<accession>A0AAC8Q4N5</accession>
<dbReference type="Proteomes" id="UP000035579">
    <property type="component" value="Chromosome"/>
</dbReference>
<dbReference type="EMBL" id="QUMU01000012">
    <property type="protein sequence ID" value="REG26053.1"/>
    <property type="molecule type" value="Genomic_DNA"/>
</dbReference>
<dbReference type="KEGG" id="age:AA314_02510"/>
<dbReference type="PANTHER" id="PTHR33993">
    <property type="entry name" value="GLYOXALASE-RELATED"/>
    <property type="match status" value="1"/>
</dbReference>
<dbReference type="RefSeq" id="WP_047855608.1">
    <property type="nucleotide sequence ID" value="NZ_CP011509.1"/>
</dbReference>
<evidence type="ECO:0000259" key="1">
    <source>
        <dbReference type="PROSITE" id="PS51819"/>
    </source>
</evidence>
<dbReference type="Proteomes" id="UP000256345">
    <property type="component" value="Unassembled WGS sequence"/>
</dbReference>
<evidence type="ECO:0000313" key="2">
    <source>
        <dbReference type="EMBL" id="AKJ00884.1"/>
    </source>
</evidence>
<dbReference type="InterPro" id="IPR004360">
    <property type="entry name" value="Glyas_Fos-R_dOase_dom"/>
</dbReference>
<keyword evidence="5" id="KW-1185">Reference proteome</keyword>
<gene>
    <name evidence="2" type="ORF">AA314_02510</name>
    <name evidence="3" type="ORF">ATI61_112148</name>
</gene>
<dbReference type="Gene3D" id="3.10.180.10">
    <property type="entry name" value="2,3-Dihydroxybiphenyl 1,2-Dioxygenase, domain 1"/>
    <property type="match status" value="1"/>
</dbReference>
<evidence type="ECO:0000313" key="3">
    <source>
        <dbReference type="EMBL" id="REG26053.1"/>
    </source>
</evidence>
<sequence length="128" mass="13679">MKNTPPILGLRTTIYHVTDLAKAKAWYSQVLGVSPYFDEPFYVGFNVGGFELGLDPDTSEGKPGPGGAVTYWGVENADRALERLKKLGIEAASPVRDVGGGIRVATVTDPFGNVFGLIENPHFPNTAA</sequence>
<dbReference type="GO" id="GO:0016829">
    <property type="term" value="F:lyase activity"/>
    <property type="evidence" value="ECO:0007669"/>
    <property type="project" value="UniProtKB-KW"/>
</dbReference>
<dbReference type="SUPFAM" id="SSF54593">
    <property type="entry name" value="Glyoxalase/Bleomycin resistance protein/Dihydroxybiphenyl dioxygenase"/>
    <property type="match status" value="1"/>
</dbReference>
<dbReference type="EMBL" id="CP011509">
    <property type="protein sequence ID" value="AKJ00884.1"/>
    <property type="molecule type" value="Genomic_DNA"/>
</dbReference>
<dbReference type="Pfam" id="PF00903">
    <property type="entry name" value="Glyoxalase"/>
    <property type="match status" value="1"/>
</dbReference>
<dbReference type="InterPro" id="IPR052164">
    <property type="entry name" value="Anthracycline_SecMetBiosynth"/>
</dbReference>
<reference evidence="3 5" key="2">
    <citation type="submission" date="2018-08" db="EMBL/GenBank/DDBJ databases">
        <title>Genomic Encyclopedia of Archaeal and Bacterial Type Strains, Phase II (KMG-II): from individual species to whole genera.</title>
        <authorList>
            <person name="Goeker M."/>
        </authorList>
    </citation>
    <scope>NUCLEOTIDE SEQUENCE [LARGE SCALE GENOMIC DNA]</scope>
    <source>
        <strain evidence="3 5">DSM 2261</strain>
    </source>
</reference>
<proteinExistence type="predicted"/>
<dbReference type="PROSITE" id="PS51819">
    <property type="entry name" value="VOC"/>
    <property type="match status" value="1"/>
</dbReference>
<organism evidence="2 4">
    <name type="scientific">Archangium gephyra</name>
    <dbReference type="NCBI Taxonomy" id="48"/>
    <lineage>
        <taxon>Bacteria</taxon>
        <taxon>Pseudomonadati</taxon>
        <taxon>Myxococcota</taxon>
        <taxon>Myxococcia</taxon>
        <taxon>Myxococcales</taxon>
        <taxon>Cystobacterineae</taxon>
        <taxon>Archangiaceae</taxon>
        <taxon>Archangium</taxon>
    </lineage>
</organism>
<evidence type="ECO:0000313" key="4">
    <source>
        <dbReference type="Proteomes" id="UP000035579"/>
    </source>
</evidence>
<keyword evidence="3" id="KW-0456">Lyase</keyword>
<dbReference type="InterPro" id="IPR029068">
    <property type="entry name" value="Glyas_Bleomycin-R_OHBP_Dase"/>
</dbReference>
<dbReference type="InterPro" id="IPR037523">
    <property type="entry name" value="VOC_core"/>
</dbReference>